<dbReference type="Pfam" id="PF02151">
    <property type="entry name" value="UVR"/>
    <property type="match status" value="1"/>
</dbReference>
<protein>
    <submittedName>
        <fullName evidence="2">UvrB/UvrC motif-containing protein</fullName>
    </submittedName>
</protein>
<proteinExistence type="predicted"/>
<name>A0A9E2L2U5_9SPIR</name>
<evidence type="ECO:0000313" key="2">
    <source>
        <dbReference type="EMBL" id="MBU3850244.1"/>
    </source>
</evidence>
<dbReference type="GO" id="GO:1990169">
    <property type="term" value="P:stress response to copper ion"/>
    <property type="evidence" value="ECO:0007669"/>
    <property type="project" value="TreeGrafter"/>
</dbReference>
<dbReference type="InterPro" id="IPR025542">
    <property type="entry name" value="YacH"/>
</dbReference>
<organism evidence="2 3">
    <name type="scientific">Candidatus Treponema excrementipullorum</name>
    <dbReference type="NCBI Taxonomy" id="2838768"/>
    <lineage>
        <taxon>Bacteria</taxon>
        <taxon>Pseudomonadati</taxon>
        <taxon>Spirochaetota</taxon>
        <taxon>Spirochaetia</taxon>
        <taxon>Spirochaetales</taxon>
        <taxon>Treponemataceae</taxon>
        <taxon>Treponema</taxon>
    </lineage>
</organism>
<dbReference type="PANTHER" id="PTHR38430:SF1">
    <property type="entry name" value="PROTEIN-ARGININE KINASE ACTIVATOR PROTEIN"/>
    <property type="match status" value="1"/>
</dbReference>
<evidence type="ECO:0000313" key="3">
    <source>
        <dbReference type="Proteomes" id="UP000823914"/>
    </source>
</evidence>
<dbReference type="GO" id="GO:0050897">
    <property type="term" value="F:cobalt ion binding"/>
    <property type="evidence" value="ECO:0007669"/>
    <property type="project" value="TreeGrafter"/>
</dbReference>
<dbReference type="EMBL" id="JAHLFV010000160">
    <property type="protein sequence ID" value="MBU3850244.1"/>
    <property type="molecule type" value="Genomic_DNA"/>
</dbReference>
<comment type="caution">
    <text evidence="2">The sequence shown here is derived from an EMBL/GenBank/DDBJ whole genome shotgun (WGS) entry which is preliminary data.</text>
</comment>
<dbReference type="PANTHER" id="PTHR38430">
    <property type="entry name" value="PROTEIN-ARGININE KINASE ACTIVATOR PROTEIN"/>
    <property type="match status" value="1"/>
</dbReference>
<reference evidence="2" key="2">
    <citation type="submission" date="2021-04" db="EMBL/GenBank/DDBJ databases">
        <authorList>
            <person name="Gilroy R."/>
        </authorList>
    </citation>
    <scope>NUCLEOTIDE SEQUENCE</scope>
    <source>
        <strain evidence="2">Gambia15-2214</strain>
    </source>
</reference>
<reference evidence="2" key="1">
    <citation type="journal article" date="2021" name="PeerJ">
        <title>Extensive microbial diversity within the chicken gut microbiome revealed by metagenomics and culture.</title>
        <authorList>
            <person name="Gilroy R."/>
            <person name="Ravi A."/>
            <person name="Getino M."/>
            <person name="Pursley I."/>
            <person name="Horton D.L."/>
            <person name="Alikhan N.F."/>
            <person name="Baker D."/>
            <person name="Gharbi K."/>
            <person name="Hall N."/>
            <person name="Watson M."/>
            <person name="Adriaenssens E.M."/>
            <person name="Foster-Nyarko E."/>
            <person name="Jarju S."/>
            <person name="Secka A."/>
            <person name="Antonio M."/>
            <person name="Oren A."/>
            <person name="Chaudhuri R.R."/>
            <person name="La Ragione R."/>
            <person name="Hildebrand F."/>
            <person name="Pallen M.J."/>
        </authorList>
    </citation>
    <scope>NUCLEOTIDE SEQUENCE</scope>
    <source>
        <strain evidence="2">Gambia15-2214</strain>
    </source>
</reference>
<dbReference type="GO" id="GO:1990170">
    <property type="term" value="P:stress response to cadmium ion"/>
    <property type="evidence" value="ECO:0007669"/>
    <property type="project" value="TreeGrafter"/>
</dbReference>
<dbReference type="GO" id="GO:0046870">
    <property type="term" value="F:cadmium ion binding"/>
    <property type="evidence" value="ECO:0007669"/>
    <property type="project" value="TreeGrafter"/>
</dbReference>
<feature type="domain" description="UVR" evidence="1">
    <location>
        <begin position="129"/>
        <end position="156"/>
    </location>
</feature>
<sequence>MMCNICGLRKAVMMIQQVTNEGKKELYLCLNCAKERGITPGNGKLETTLTGLFENLNRSVKKDRLCPVCGTSASVVETRGTVGCPECYNIFAKELKESLEKVNQTGPYTGSLPQRLAHFKSVLTDRMLLKNKLEQSIAKEEYEKAATYRDLLKTLDKCAVANGEGPLHE</sequence>
<dbReference type="GO" id="GO:0005507">
    <property type="term" value="F:copper ion binding"/>
    <property type="evidence" value="ECO:0007669"/>
    <property type="project" value="TreeGrafter"/>
</dbReference>
<gene>
    <name evidence="2" type="ORF">IAA16_06735</name>
</gene>
<dbReference type="Proteomes" id="UP000823914">
    <property type="component" value="Unassembled WGS sequence"/>
</dbReference>
<dbReference type="GO" id="GO:0008270">
    <property type="term" value="F:zinc ion binding"/>
    <property type="evidence" value="ECO:0007669"/>
    <property type="project" value="TreeGrafter"/>
</dbReference>
<dbReference type="PIRSF" id="PIRSF015034">
    <property type="entry name" value="YacH"/>
    <property type="match status" value="1"/>
</dbReference>
<dbReference type="AlphaFoldDB" id="A0A9E2L2U5"/>
<evidence type="ECO:0000259" key="1">
    <source>
        <dbReference type="Pfam" id="PF02151"/>
    </source>
</evidence>
<accession>A0A9E2L2U5</accession>
<dbReference type="InterPro" id="IPR001943">
    <property type="entry name" value="UVR_dom"/>
</dbReference>